<gene>
    <name evidence="2" type="ORF">FHK87_24155</name>
</gene>
<accession>A0A504IUV6</accession>
<dbReference type="EMBL" id="VFWZ01000010">
    <property type="protein sequence ID" value="TPN81784.1"/>
    <property type="molecule type" value="Genomic_DNA"/>
</dbReference>
<dbReference type="Proteomes" id="UP000315540">
    <property type="component" value="Unassembled WGS sequence"/>
</dbReference>
<name>A0A504IUV6_9FLAO</name>
<dbReference type="SUPFAM" id="SSF53335">
    <property type="entry name" value="S-adenosyl-L-methionine-dependent methyltransferases"/>
    <property type="match status" value="1"/>
</dbReference>
<protein>
    <submittedName>
        <fullName evidence="2">Class I SAM-dependent methyltransferase</fullName>
    </submittedName>
</protein>
<evidence type="ECO:0000313" key="2">
    <source>
        <dbReference type="EMBL" id="TPN81784.1"/>
    </source>
</evidence>
<dbReference type="AlphaFoldDB" id="A0A504IUV6"/>
<feature type="domain" description="Methyltransferase type 11" evidence="1">
    <location>
        <begin position="59"/>
        <end position="154"/>
    </location>
</feature>
<keyword evidence="2" id="KW-0489">Methyltransferase</keyword>
<reference evidence="2 3" key="1">
    <citation type="submission" date="2019-06" db="EMBL/GenBank/DDBJ databases">
        <authorList>
            <person name="Meng X."/>
        </authorList>
    </citation>
    <scope>NUCLEOTIDE SEQUENCE [LARGE SCALE GENOMIC DNA]</scope>
    <source>
        <strain evidence="2 3">M625</strain>
    </source>
</reference>
<organism evidence="2 3">
    <name type="scientific">Aquimarina algicola</name>
    <dbReference type="NCBI Taxonomy" id="2589995"/>
    <lineage>
        <taxon>Bacteria</taxon>
        <taxon>Pseudomonadati</taxon>
        <taxon>Bacteroidota</taxon>
        <taxon>Flavobacteriia</taxon>
        <taxon>Flavobacteriales</taxon>
        <taxon>Flavobacteriaceae</taxon>
        <taxon>Aquimarina</taxon>
    </lineage>
</organism>
<sequence length="268" mass="30872">MSKEFQKYFDTNKETWNEKVAIHASSDFYDLDRFKKGKTSLKKYELEALGDVSGKSLLHLQCHFGQDTLSWSRMGAKCTGVDLSENGITLAKKLNEDLELDANFVCCNVLETSNFVEEKFDIVYTSYGVIGWLPDLKPWAKMIAERLQNGGVFYMVEFHPIVWMFDYLQHPPVLKYGYQQKEVIYEEYQGTYADTNANMISKEFGWNHGLGEVVSSLSEAGLTIEYLKEHDASPYEIFPEMISLDTDQGMYVSKDRLYPLLFSIKARL</sequence>
<dbReference type="OrthoDB" id="8385759at2"/>
<dbReference type="Gene3D" id="3.40.50.150">
    <property type="entry name" value="Vaccinia Virus protein VP39"/>
    <property type="match status" value="1"/>
</dbReference>
<keyword evidence="3" id="KW-1185">Reference proteome</keyword>
<proteinExistence type="predicted"/>
<dbReference type="InterPro" id="IPR029063">
    <property type="entry name" value="SAM-dependent_MTases_sf"/>
</dbReference>
<dbReference type="Pfam" id="PF08241">
    <property type="entry name" value="Methyltransf_11"/>
    <property type="match status" value="1"/>
</dbReference>
<keyword evidence="2" id="KW-0808">Transferase</keyword>
<dbReference type="GO" id="GO:0008757">
    <property type="term" value="F:S-adenosylmethionine-dependent methyltransferase activity"/>
    <property type="evidence" value="ECO:0007669"/>
    <property type="project" value="InterPro"/>
</dbReference>
<dbReference type="InterPro" id="IPR013216">
    <property type="entry name" value="Methyltransf_11"/>
</dbReference>
<comment type="caution">
    <text evidence="2">The sequence shown here is derived from an EMBL/GenBank/DDBJ whole genome shotgun (WGS) entry which is preliminary data.</text>
</comment>
<evidence type="ECO:0000259" key="1">
    <source>
        <dbReference type="Pfam" id="PF08241"/>
    </source>
</evidence>
<evidence type="ECO:0000313" key="3">
    <source>
        <dbReference type="Proteomes" id="UP000315540"/>
    </source>
</evidence>
<dbReference type="CDD" id="cd02440">
    <property type="entry name" value="AdoMet_MTases"/>
    <property type="match status" value="1"/>
</dbReference>
<dbReference type="GO" id="GO:0032259">
    <property type="term" value="P:methylation"/>
    <property type="evidence" value="ECO:0007669"/>
    <property type="project" value="UniProtKB-KW"/>
</dbReference>